<dbReference type="Pfam" id="PF00583">
    <property type="entry name" value="Acetyltransf_1"/>
    <property type="match status" value="1"/>
</dbReference>
<evidence type="ECO:0000259" key="3">
    <source>
        <dbReference type="PROSITE" id="PS51186"/>
    </source>
</evidence>
<dbReference type="GO" id="GO:0016747">
    <property type="term" value="F:acyltransferase activity, transferring groups other than amino-acyl groups"/>
    <property type="evidence" value="ECO:0007669"/>
    <property type="project" value="InterPro"/>
</dbReference>
<keyword evidence="2" id="KW-0012">Acyltransferase</keyword>
<evidence type="ECO:0000313" key="5">
    <source>
        <dbReference type="Proteomes" id="UP000217154"/>
    </source>
</evidence>
<dbReference type="PROSITE" id="PS51186">
    <property type="entry name" value="GNAT"/>
    <property type="match status" value="1"/>
</dbReference>
<dbReference type="AlphaFoldDB" id="A0A250DJ42"/>
<organism evidence="4 5">
    <name type="scientific">Variovorax boronicumulans</name>
    <dbReference type="NCBI Taxonomy" id="436515"/>
    <lineage>
        <taxon>Bacteria</taxon>
        <taxon>Pseudomonadati</taxon>
        <taxon>Pseudomonadota</taxon>
        <taxon>Betaproteobacteria</taxon>
        <taxon>Burkholderiales</taxon>
        <taxon>Comamonadaceae</taxon>
        <taxon>Variovorax</taxon>
    </lineage>
</organism>
<dbReference type="CDD" id="cd04301">
    <property type="entry name" value="NAT_SF"/>
    <property type="match status" value="1"/>
</dbReference>
<evidence type="ECO:0000256" key="2">
    <source>
        <dbReference type="ARBA" id="ARBA00023315"/>
    </source>
</evidence>
<accession>A0A250DJ42</accession>
<gene>
    <name evidence="4" type="ORF">CKY39_15035</name>
</gene>
<dbReference type="Gene3D" id="3.40.630.30">
    <property type="match status" value="1"/>
</dbReference>
<dbReference type="PANTHER" id="PTHR43877">
    <property type="entry name" value="AMINOALKYLPHOSPHONATE N-ACETYLTRANSFERASE-RELATED-RELATED"/>
    <property type="match status" value="1"/>
</dbReference>
<evidence type="ECO:0000256" key="1">
    <source>
        <dbReference type="ARBA" id="ARBA00022679"/>
    </source>
</evidence>
<reference evidence="4 5" key="1">
    <citation type="submission" date="2017-09" db="EMBL/GenBank/DDBJ databases">
        <title>The diverse metabolic capabilities of V. boronicumulans make it an excellent choice for continued studies on novel biodegradation.</title>
        <authorList>
            <person name="Sun S."/>
        </authorList>
    </citation>
    <scope>NUCLEOTIDE SEQUENCE [LARGE SCALE GENOMIC DNA]</scope>
    <source>
        <strain evidence="4 5">J1</strain>
    </source>
</reference>
<proteinExistence type="predicted"/>
<evidence type="ECO:0000313" key="4">
    <source>
        <dbReference type="EMBL" id="ATA54388.1"/>
    </source>
</evidence>
<keyword evidence="1" id="KW-0808">Transferase</keyword>
<name>A0A250DJ42_9BURK</name>
<dbReference type="InterPro" id="IPR000182">
    <property type="entry name" value="GNAT_dom"/>
</dbReference>
<dbReference type="InterPro" id="IPR016181">
    <property type="entry name" value="Acyl_CoA_acyltransferase"/>
</dbReference>
<feature type="domain" description="N-acetyltransferase" evidence="3">
    <location>
        <begin position="90"/>
        <end position="241"/>
    </location>
</feature>
<protein>
    <recommendedName>
        <fullName evidence="3">N-acetyltransferase domain-containing protein</fullName>
    </recommendedName>
</protein>
<dbReference type="EMBL" id="CP023284">
    <property type="protein sequence ID" value="ATA54388.1"/>
    <property type="molecule type" value="Genomic_DNA"/>
</dbReference>
<dbReference type="SUPFAM" id="SSF55729">
    <property type="entry name" value="Acyl-CoA N-acyltransferases (Nat)"/>
    <property type="match status" value="1"/>
</dbReference>
<dbReference type="InterPro" id="IPR050832">
    <property type="entry name" value="Bact_Acetyltransf"/>
</dbReference>
<sequence>MARRGRERTAFGGRHELAQLVDGPFHFGHPLIYLSDGFHLYSFILMAQHGAMTNANNKTTPAFDLSWCSDLSQAQALTALFLQQLSPCYISHSELQEQRAVAPGEWRDDLPAVFMAQVRETLALDPATANARVAVARTDGALAGFALVSIDDTRRAARSFATLDDLVVDARFQGLGLGGRLFDWVCAELQRHGIQRLFLESGIGNARAHAFFHARGCATVSVTMLKELDGTTAQSHDRRATP</sequence>
<dbReference type="KEGG" id="vbo:CKY39_15035"/>
<dbReference type="Proteomes" id="UP000217154">
    <property type="component" value="Chromosome"/>
</dbReference>
<dbReference type="PANTHER" id="PTHR43877:SF2">
    <property type="entry name" value="AMINOALKYLPHOSPHONATE N-ACETYLTRANSFERASE-RELATED"/>
    <property type="match status" value="1"/>
</dbReference>